<dbReference type="Pfam" id="PF00579">
    <property type="entry name" value="tRNA-synt_1b"/>
    <property type="match status" value="1"/>
</dbReference>
<evidence type="ECO:0000313" key="12">
    <source>
        <dbReference type="EMBL" id="KAK4560109.1"/>
    </source>
</evidence>
<evidence type="ECO:0000256" key="1">
    <source>
        <dbReference type="ARBA" id="ARBA00004173"/>
    </source>
</evidence>
<keyword evidence="8 11" id="KW-0030">Aminoacyl-tRNA synthetase</keyword>
<evidence type="ECO:0000256" key="4">
    <source>
        <dbReference type="ARBA" id="ARBA00022598"/>
    </source>
</evidence>
<sequence length="414" mass="46213">MGRPALSHFLTLSHSYPRFTPSLVRRGCFPVKYMKTTGFVSPTRRPIRFRCFCSVSVSDSEPLVPQSPPTTVKKRIVSGVQPTGSIHLGNYLGAIKNWISLQNSYDTLFFIVDLHAITLPYDAQQLSKATRDTAAIYLACGVDTSKASVFVQSHVRAHVELMWLLSSATPIGWLNKMIQFKEKSRKAGDENVAVALLTYPVLMASDILLYQSDFVPVGEDQKQHLELTRELAERVNFLYGGRKWKKLGGRGGTIFKVPEPLIPPAGARVMSLTDGLSKMSKSAPSDQSRINLLDSKDVIANKIKRCKTDSFIGLEFDNPERPESNNLLSIYQLMSGKTKEEVAQECENMNWGTFKILLTDALIDHLQPIQVRYEEIMSDSAYLDRVLAEGATKAADIADATLNNVYQAMGFLRR</sequence>
<keyword evidence="7 11" id="KW-0648">Protein biosynthesis</keyword>
<evidence type="ECO:0000256" key="5">
    <source>
        <dbReference type="ARBA" id="ARBA00022741"/>
    </source>
</evidence>
<evidence type="ECO:0000256" key="9">
    <source>
        <dbReference type="ARBA" id="ARBA00030268"/>
    </source>
</evidence>
<dbReference type="InterPro" id="IPR001412">
    <property type="entry name" value="aa-tRNA-synth_I_CS"/>
</dbReference>
<organism evidence="12 13">
    <name type="scientific">Quercus rubra</name>
    <name type="common">Northern red oak</name>
    <name type="synonym">Quercus borealis</name>
    <dbReference type="NCBI Taxonomy" id="3512"/>
    <lineage>
        <taxon>Eukaryota</taxon>
        <taxon>Viridiplantae</taxon>
        <taxon>Streptophyta</taxon>
        <taxon>Embryophyta</taxon>
        <taxon>Tracheophyta</taxon>
        <taxon>Spermatophyta</taxon>
        <taxon>Magnoliopsida</taxon>
        <taxon>eudicotyledons</taxon>
        <taxon>Gunneridae</taxon>
        <taxon>Pentapetalae</taxon>
        <taxon>rosids</taxon>
        <taxon>fabids</taxon>
        <taxon>Fagales</taxon>
        <taxon>Fagaceae</taxon>
        <taxon>Quercus</taxon>
    </lineage>
</organism>
<accession>A0AAN7E1X9</accession>
<name>A0AAN7E1X9_QUERU</name>
<dbReference type="PRINTS" id="PR01039">
    <property type="entry name" value="TRNASYNTHTRP"/>
</dbReference>
<dbReference type="PANTHER" id="PTHR43766">
    <property type="entry name" value="TRYPTOPHAN--TRNA LIGASE, MITOCHONDRIAL"/>
    <property type="match status" value="1"/>
</dbReference>
<evidence type="ECO:0000256" key="6">
    <source>
        <dbReference type="ARBA" id="ARBA00022840"/>
    </source>
</evidence>
<keyword evidence="5 11" id="KW-0547">Nucleotide-binding</keyword>
<dbReference type="FunFam" id="1.10.240.10:FF:000002">
    <property type="entry name" value="Tryptophan--tRNA ligase"/>
    <property type="match status" value="1"/>
</dbReference>
<dbReference type="NCBIfam" id="TIGR00233">
    <property type="entry name" value="trpS"/>
    <property type="match status" value="1"/>
</dbReference>
<dbReference type="SUPFAM" id="SSF52374">
    <property type="entry name" value="Nucleotidylyl transferase"/>
    <property type="match status" value="1"/>
</dbReference>
<dbReference type="GO" id="GO:0009507">
    <property type="term" value="C:chloroplast"/>
    <property type="evidence" value="ECO:0007669"/>
    <property type="project" value="TreeGrafter"/>
</dbReference>
<dbReference type="InterPro" id="IPR002305">
    <property type="entry name" value="aa-tRNA-synth_Ic"/>
</dbReference>
<dbReference type="EC" id="6.1.1.2" evidence="3"/>
<evidence type="ECO:0000256" key="3">
    <source>
        <dbReference type="ARBA" id="ARBA00013161"/>
    </source>
</evidence>
<dbReference type="Proteomes" id="UP001324115">
    <property type="component" value="Unassembled WGS sequence"/>
</dbReference>
<evidence type="ECO:0000256" key="8">
    <source>
        <dbReference type="ARBA" id="ARBA00023146"/>
    </source>
</evidence>
<dbReference type="EMBL" id="JAXUIC010000012">
    <property type="protein sequence ID" value="KAK4560109.1"/>
    <property type="molecule type" value="Genomic_DNA"/>
</dbReference>
<dbReference type="AlphaFoldDB" id="A0AAN7E1X9"/>
<keyword evidence="6 11" id="KW-0067">ATP-binding</keyword>
<dbReference type="GO" id="GO:0005524">
    <property type="term" value="F:ATP binding"/>
    <property type="evidence" value="ECO:0007669"/>
    <property type="project" value="UniProtKB-KW"/>
</dbReference>
<evidence type="ECO:0000256" key="11">
    <source>
        <dbReference type="RuleBase" id="RU363036"/>
    </source>
</evidence>
<keyword evidence="4 11" id="KW-0436">Ligase</keyword>
<comment type="subcellular location">
    <subcellularLocation>
        <location evidence="1">Mitochondrion</location>
    </subcellularLocation>
</comment>
<evidence type="ECO:0000256" key="7">
    <source>
        <dbReference type="ARBA" id="ARBA00022917"/>
    </source>
</evidence>
<dbReference type="InterPro" id="IPR050203">
    <property type="entry name" value="Trp-tRNA_synthetase"/>
</dbReference>
<comment type="caution">
    <text evidence="12">The sequence shown here is derived from an EMBL/GenBank/DDBJ whole genome shotgun (WGS) entry which is preliminary data.</text>
</comment>
<dbReference type="FunFam" id="3.40.50.620:FF:000118">
    <property type="entry name" value="Tryptophan--tRNA ligase, chloroplastic/mitochondrial"/>
    <property type="match status" value="1"/>
</dbReference>
<dbReference type="InterPro" id="IPR014729">
    <property type="entry name" value="Rossmann-like_a/b/a_fold"/>
</dbReference>
<keyword evidence="13" id="KW-1185">Reference proteome</keyword>
<evidence type="ECO:0000256" key="2">
    <source>
        <dbReference type="ARBA" id="ARBA00005594"/>
    </source>
</evidence>
<dbReference type="HAMAP" id="MF_00140_B">
    <property type="entry name" value="Trp_tRNA_synth_B"/>
    <property type="match status" value="1"/>
</dbReference>
<proteinExistence type="inferred from homology"/>
<gene>
    <name evidence="12" type="ORF">RGQ29_009046</name>
</gene>
<dbReference type="GO" id="GO:0048608">
    <property type="term" value="P:reproductive structure development"/>
    <property type="evidence" value="ECO:0007669"/>
    <property type="project" value="UniProtKB-ARBA"/>
</dbReference>
<dbReference type="GO" id="GO:0005739">
    <property type="term" value="C:mitochondrion"/>
    <property type="evidence" value="ECO:0007669"/>
    <property type="project" value="UniProtKB-SubCell"/>
</dbReference>
<dbReference type="InterPro" id="IPR002306">
    <property type="entry name" value="Trp-tRNA-ligase"/>
</dbReference>
<protein>
    <recommendedName>
        <fullName evidence="3">tryptophan--tRNA ligase</fullName>
        <ecNumber evidence="3">6.1.1.2</ecNumber>
    </recommendedName>
    <alternativeName>
        <fullName evidence="9">Tryptophanyl-tRNA synthetase</fullName>
    </alternativeName>
</protein>
<dbReference type="Gene3D" id="3.40.50.620">
    <property type="entry name" value="HUPs"/>
    <property type="match status" value="1"/>
</dbReference>
<dbReference type="GO" id="GO:0009791">
    <property type="term" value="P:post-embryonic development"/>
    <property type="evidence" value="ECO:0007669"/>
    <property type="project" value="UniProtKB-ARBA"/>
</dbReference>
<dbReference type="Gene3D" id="1.10.240.10">
    <property type="entry name" value="Tyrosyl-Transfer RNA Synthetase"/>
    <property type="match status" value="1"/>
</dbReference>
<dbReference type="PANTHER" id="PTHR43766:SF1">
    <property type="entry name" value="TRYPTOPHAN--TRNA LIGASE, MITOCHONDRIAL"/>
    <property type="match status" value="1"/>
</dbReference>
<dbReference type="InterPro" id="IPR024109">
    <property type="entry name" value="Trp-tRNA-ligase_bac-type"/>
</dbReference>
<comment type="similarity">
    <text evidence="2 11">Belongs to the class-I aminoacyl-tRNA synthetase family.</text>
</comment>
<dbReference type="PROSITE" id="PS00178">
    <property type="entry name" value="AA_TRNA_LIGASE_I"/>
    <property type="match status" value="1"/>
</dbReference>
<dbReference type="GO" id="GO:0006436">
    <property type="term" value="P:tryptophanyl-tRNA aminoacylation"/>
    <property type="evidence" value="ECO:0007669"/>
    <property type="project" value="InterPro"/>
</dbReference>
<evidence type="ECO:0000256" key="10">
    <source>
        <dbReference type="ARBA" id="ARBA00049929"/>
    </source>
</evidence>
<dbReference type="CDD" id="cd00806">
    <property type="entry name" value="TrpRS_core"/>
    <property type="match status" value="1"/>
</dbReference>
<dbReference type="GO" id="GO:0004830">
    <property type="term" value="F:tryptophan-tRNA ligase activity"/>
    <property type="evidence" value="ECO:0007669"/>
    <property type="project" value="UniProtKB-EC"/>
</dbReference>
<comment type="catalytic activity">
    <reaction evidence="10">
        <text>tRNA(Trp) + L-tryptophan + ATP = L-tryptophyl-tRNA(Trp) + AMP + diphosphate + H(+)</text>
        <dbReference type="Rhea" id="RHEA:24080"/>
        <dbReference type="Rhea" id="RHEA-COMP:9671"/>
        <dbReference type="Rhea" id="RHEA-COMP:9705"/>
        <dbReference type="ChEBI" id="CHEBI:15378"/>
        <dbReference type="ChEBI" id="CHEBI:30616"/>
        <dbReference type="ChEBI" id="CHEBI:33019"/>
        <dbReference type="ChEBI" id="CHEBI:57912"/>
        <dbReference type="ChEBI" id="CHEBI:78442"/>
        <dbReference type="ChEBI" id="CHEBI:78535"/>
        <dbReference type="ChEBI" id="CHEBI:456215"/>
        <dbReference type="EC" id="6.1.1.2"/>
    </reaction>
</comment>
<reference evidence="12 13" key="1">
    <citation type="journal article" date="2023" name="G3 (Bethesda)">
        <title>A haplotype-resolved chromosome-scale genome for Quercus rubra L. provides insights into the genetics of adaptive traits for red oak species.</title>
        <authorList>
            <person name="Kapoor B."/>
            <person name="Jenkins J."/>
            <person name="Schmutz J."/>
            <person name="Zhebentyayeva T."/>
            <person name="Kuelheim C."/>
            <person name="Coggeshall M."/>
            <person name="Heim C."/>
            <person name="Lasky J.R."/>
            <person name="Leites L."/>
            <person name="Islam-Faridi N."/>
            <person name="Romero-Severson J."/>
            <person name="DeLeo V.L."/>
            <person name="Lucas S.M."/>
            <person name="Lazic D."/>
            <person name="Gailing O."/>
            <person name="Carlson J."/>
            <person name="Staton M."/>
        </authorList>
    </citation>
    <scope>NUCLEOTIDE SEQUENCE [LARGE SCALE GENOMIC DNA]</scope>
    <source>
        <strain evidence="12">Pseudo-F2</strain>
    </source>
</reference>
<evidence type="ECO:0000313" key="13">
    <source>
        <dbReference type="Proteomes" id="UP001324115"/>
    </source>
</evidence>